<evidence type="ECO:0000313" key="1">
    <source>
        <dbReference type="EMBL" id="KAJ8674362.1"/>
    </source>
</evidence>
<dbReference type="EMBL" id="CM056743">
    <property type="protein sequence ID" value="KAJ8674362.1"/>
    <property type="molecule type" value="Genomic_DNA"/>
</dbReference>
<comment type="caution">
    <text evidence="1">The sequence shown here is derived from an EMBL/GenBank/DDBJ whole genome shotgun (WGS) entry which is preliminary data.</text>
</comment>
<dbReference type="Proteomes" id="UP001239111">
    <property type="component" value="Chromosome 3"/>
</dbReference>
<protein>
    <submittedName>
        <fullName evidence="1">Uncharacterized protein</fullName>
    </submittedName>
</protein>
<organism evidence="1 2">
    <name type="scientific">Eretmocerus hayati</name>
    <dbReference type="NCBI Taxonomy" id="131215"/>
    <lineage>
        <taxon>Eukaryota</taxon>
        <taxon>Metazoa</taxon>
        <taxon>Ecdysozoa</taxon>
        <taxon>Arthropoda</taxon>
        <taxon>Hexapoda</taxon>
        <taxon>Insecta</taxon>
        <taxon>Pterygota</taxon>
        <taxon>Neoptera</taxon>
        <taxon>Endopterygota</taxon>
        <taxon>Hymenoptera</taxon>
        <taxon>Apocrita</taxon>
        <taxon>Proctotrupomorpha</taxon>
        <taxon>Chalcidoidea</taxon>
        <taxon>Aphelinidae</taxon>
        <taxon>Aphelininae</taxon>
        <taxon>Eretmocerus</taxon>
    </lineage>
</organism>
<evidence type="ECO:0000313" key="2">
    <source>
        <dbReference type="Proteomes" id="UP001239111"/>
    </source>
</evidence>
<gene>
    <name evidence="1" type="ORF">QAD02_005624</name>
</gene>
<sequence>MSVGAKASSLDRKAINIENVQETYVSIKHRVPNFGGVIFFEARDIKMEQFPEESFTFVIRILGTYTHSLSVHALRRSSEITIDSSSSDEEEGDEACYCDGRNYRFKLLFLNHSRSNSSDDYRYRVFGRFICKEGKDIFLFSHNFQKKYMVETLDATCLKNERYIDYTKVTELCIEIHRQKVNQVITNKATNSCNLHNNLFYVDPCNESVALKVSGKLFYVNKNILSSKSPVFEKMFPSRTRRNKSRMMIVDGFDADVVEIMLQFIYTEETKCIQKNPVDVYRAAHKYEVVGLMDKCIEWMKFNIDQNNFVSIAVLVSEYDMKDLQEKTEKYENKHFYTLVNQKEYREFLLQNLELSNIVRTLKLFNNKCPLSDDGLLERIFDFVKQNIDDIVEREDFLGMFKEHHEMMKNLFTFLFKKNGTKKRKISDLSGLL</sequence>
<name>A0ACC2NTA3_9HYME</name>
<keyword evidence="2" id="KW-1185">Reference proteome</keyword>
<proteinExistence type="predicted"/>
<reference evidence="1" key="1">
    <citation type="submission" date="2023-04" db="EMBL/GenBank/DDBJ databases">
        <title>A chromosome-level genome assembly of the parasitoid wasp Eretmocerus hayati.</title>
        <authorList>
            <person name="Zhong Y."/>
            <person name="Liu S."/>
            <person name="Liu Y."/>
        </authorList>
    </citation>
    <scope>NUCLEOTIDE SEQUENCE</scope>
    <source>
        <strain evidence="1">ZJU_SS_LIU_2023</strain>
    </source>
</reference>
<accession>A0ACC2NTA3</accession>